<feature type="transmembrane region" description="Helical" evidence="4">
    <location>
        <begin position="6"/>
        <end position="26"/>
    </location>
</feature>
<dbReference type="InterPro" id="IPR036388">
    <property type="entry name" value="WH-like_DNA-bd_sf"/>
</dbReference>
<dbReference type="PANTHER" id="PTHR44688">
    <property type="entry name" value="DNA-BINDING TRANSCRIPTIONAL ACTIVATOR DEVR_DOSR"/>
    <property type="match status" value="1"/>
</dbReference>
<accession>A0ABM9PFA5</accession>
<keyword evidence="4" id="KW-0812">Transmembrane</keyword>
<evidence type="ECO:0000256" key="3">
    <source>
        <dbReference type="ARBA" id="ARBA00023163"/>
    </source>
</evidence>
<dbReference type="SUPFAM" id="SSF46894">
    <property type="entry name" value="C-terminal effector domain of the bipartite response regulators"/>
    <property type="match status" value="1"/>
</dbReference>
<proteinExistence type="predicted"/>
<dbReference type="Gene3D" id="1.10.10.10">
    <property type="entry name" value="Winged helix-like DNA-binding domain superfamily/Winged helix DNA-binding domain"/>
    <property type="match status" value="1"/>
</dbReference>
<gene>
    <name evidence="6" type="ORF">T190423A01A_60080</name>
</gene>
<dbReference type="InterPro" id="IPR000792">
    <property type="entry name" value="Tscrpt_reg_LuxR_C"/>
</dbReference>
<dbReference type="EMBL" id="CAXJIO010000015">
    <property type="protein sequence ID" value="CAL2104143.1"/>
    <property type="molecule type" value="Genomic_DNA"/>
</dbReference>
<feature type="transmembrane region" description="Helical" evidence="4">
    <location>
        <begin position="129"/>
        <end position="149"/>
    </location>
</feature>
<keyword evidence="3" id="KW-0804">Transcription</keyword>
<feature type="domain" description="HTH luxR-type" evidence="5">
    <location>
        <begin position="244"/>
        <end position="304"/>
    </location>
</feature>
<keyword evidence="2" id="KW-0238">DNA-binding</keyword>
<feature type="transmembrane region" description="Helical" evidence="4">
    <location>
        <begin position="100"/>
        <end position="123"/>
    </location>
</feature>
<reference evidence="6 7" key="1">
    <citation type="submission" date="2024-05" db="EMBL/GenBank/DDBJ databases">
        <authorList>
            <person name="Duchaud E."/>
        </authorList>
    </citation>
    <scope>NUCLEOTIDE SEQUENCE [LARGE SCALE GENOMIC DNA]</scope>
    <source>
        <strain evidence="6">Ena-SAMPLE-TAB-13-05-2024-13:56:06:370-140308</strain>
    </source>
</reference>
<dbReference type="PROSITE" id="PS50043">
    <property type="entry name" value="HTH_LUXR_2"/>
    <property type="match status" value="1"/>
</dbReference>
<dbReference type="SMART" id="SM00421">
    <property type="entry name" value="HTH_LUXR"/>
    <property type="match status" value="1"/>
</dbReference>
<keyword evidence="4" id="KW-0472">Membrane</keyword>
<evidence type="ECO:0000259" key="5">
    <source>
        <dbReference type="PROSITE" id="PS50043"/>
    </source>
</evidence>
<dbReference type="CDD" id="cd06170">
    <property type="entry name" value="LuxR_C_like"/>
    <property type="match status" value="1"/>
</dbReference>
<evidence type="ECO:0000313" key="6">
    <source>
        <dbReference type="EMBL" id="CAL2104143.1"/>
    </source>
</evidence>
<name>A0ABM9PFA5_9FLAO</name>
<feature type="transmembrane region" description="Helical" evidence="4">
    <location>
        <begin position="70"/>
        <end position="88"/>
    </location>
</feature>
<evidence type="ECO:0000256" key="4">
    <source>
        <dbReference type="SAM" id="Phobius"/>
    </source>
</evidence>
<sequence length="304" mass="35803">MFGTSIHWTTFFYLLIDIFIVVFCLFQSARFKNTNLRTYITLGLLFVAYNATGGFLPMEGFPGPLIIQYIITYSVAIILIIYIIYYLYEEYDILILKIYLSVTNISVILFLAFVCLFLLPYFLTDSINIARIIFTMPTILLAFYFSWAFYDKIMKIPKSNKFALRRSRLSLLSAFCISLLPLMTVIGDYQWLTFSVMNLSFYAITAIEVDRYLYFLENKNKMFEVFKFYGENKQNLLESKLIYQKLTRREMEIAVSILSRKTYKQIGDDFFIAERTVSKHASNIFKKTGVKNRSAFLKRFKIKH</sequence>
<dbReference type="Pfam" id="PF00196">
    <property type="entry name" value="GerE"/>
    <property type="match status" value="1"/>
</dbReference>
<dbReference type="PANTHER" id="PTHR44688:SF16">
    <property type="entry name" value="DNA-BINDING TRANSCRIPTIONAL ACTIVATOR DEVR_DOSR"/>
    <property type="match status" value="1"/>
</dbReference>
<evidence type="ECO:0000256" key="2">
    <source>
        <dbReference type="ARBA" id="ARBA00023125"/>
    </source>
</evidence>
<keyword evidence="4" id="KW-1133">Transmembrane helix</keyword>
<feature type="transmembrane region" description="Helical" evidence="4">
    <location>
        <begin position="169"/>
        <end position="186"/>
    </location>
</feature>
<evidence type="ECO:0000256" key="1">
    <source>
        <dbReference type="ARBA" id="ARBA00023015"/>
    </source>
</evidence>
<dbReference type="InterPro" id="IPR016032">
    <property type="entry name" value="Sig_transdc_resp-reg_C-effctor"/>
</dbReference>
<evidence type="ECO:0000313" key="7">
    <source>
        <dbReference type="Proteomes" id="UP001497527"/>
    </source>
</evidence>
<feature type="transmembrane region" description="Helical" evidence="4">
    <location>
        <begin position="38"/>
        <end position="58"/>
    </location>
</feature>
<keyword evidence="1" id="KW-0805">Transcription regulation</keyword>
<organism evidence="6 7">
    <name type="scientific">Tenacibaculum polynesiense</name>
    <dbReference type="NCBI Taxonomy" id="3137857"/>
    <lineage>
        <taxon>Bacteria</taxon>
        <taxon>Pseudomonadati</taxon>
        <taxon>Bacteroidota</taxon>
        <taxon>Flavobacteriia</taxon>
        <taxon>Flavobacteriales</taxon>
        <taxon>Flavobacteriaceae</taxon>
        <taxon>Tenacibaculum</taxon>
    </lineage>
</organism>
<protein>
    <submittedName>
        <fullName evidence="6">Regulatory LuxR family protein</fullName>
    </submittedName>
</protein>
<dbReference type="Proteomes" id="UP001497527">
    <property type="component" value="Unassembled WGS sequence"/>
</dbReference>
<keyword evidence="7" id="KW-1185">Reference proteome</keyword>
<comment type="caution">
    <text evidence="6">The sequence shown here is derived from an EMBL/GenBank/DDBJ whole genome shotgun (WGS) entry which is preliminary data.</text>
</comment>